<dbReference type="EMBL" id="CP126114">
    <property type="protein sequence ID" value="WHY87147.1"/>
    <property type="molecule type" value="Genomic_DNA"/>
</dbReference>
<dbReference type="SUPFAM" id="SSF55811">
    <property type="entry name" value="Nudix"/>
    <property type="match status" value="1"/>
</dbReference>
<dbReference type="Proteomes" id="UP001178288">
    <property type="component" value="Chromosome"/>
</dbReference>
<name>A0AA95SBR7_9BACI</name>
<keyword evidence="2" id="KW-1185">Reference proteome</keyword>
<accession>A0AA95SBR7</accession>
<gene>
    <name evidence="1" type="ORF">QNH39_04605</name>
</gene>
<dbReference type="GO" id="GO:0016787">
    <property type="term" value="F:hydrolase activity"/>
    <property type="evidence" value="ECO:0007669"/>
    <property type="project" value="UniProtKB-KW"/>
</dbReference>
<proteinExistence type="predicted"/>
<dbReference type="PANTHER" id="PTHR10885">
    <property type="entry name" value="ISOPENTENYL-DIPHOSPHATE DELTA-ISOMERASE"/>
    <property type="match status" value="1"/>
</dbReference>
<reference evidence="1" key="1">
    <citation type="submission" date="2023-05" db="EMBL/GenBank/DDBJ databases">
        <title>Comparative genomics of Bacillaceae isolates and their secondary metabolite potential.</title>
        <authorList>
            <person name="Song L."/>
            <person name="Nielsen L.J."/>
            <person name="Mohite O."/>
            <person name="Xu X."/>
            <person name="Weber T."/>
            <person name="Kovacs A.T."/>
        </authorList>
    </citation>
    <scope>NUCLEOTIDE SEQUENCE</scope>
    <source>
        <strain evidence="1">XLM17</strain>
    </source>
</reference>
<evidence type="ECO:0000313" key="1">
    <source>
        <dbReference type="EMBL" id="WHY87147.1"/>
    </source>
</evidence>
<organism evidence="1 2">
    <name type="scientific">Neobacillus novalis</name>
    <dbReference type="NCBI Taxonomy" id="220687"/>
    <lineage>
        <taxon>Bacteria</taxon>
        <taxon>Bacillati</taxon>
        <taxon>Bacillota</taxon>
        <taxon>Bacilli</taxon>
        <taxon>Bacillales</taxon>
        <taxon>Bacillaceae</taxon>
        <taxon>Neobacillus</taxon>
    </lineage>
</organism>
<dbReference type="Gene3D" id="3.90.79.10">
    <property type="entry name" value="Nucleoside Triphosphate Pyrophosphohydrolase"/>
    <property type="match status" value="1"/>
</dbReference>
<sequence>MEDEQVRVFDTNRNPIGVATRKEVHRLGLWHESFHCWIVSREEEIDYLYLQLRCELKKDHPNLFDITSAGHLLAHESALDGIREIKEELGIDVTFSELIPLGIINYCVNHEDLIDNELAHTFLYKKNLAFDVFSLQEEEVSGVIKLKFTDFIDLWTGAKQNVHIKGFEIDPNGQKLVIDRMVGTNSFVPHGLLYYETIIQLIQEKLNERR</sequence>
<dbReference type="AlphaFoldDB" id="A0AA95SBR7"/>
<dbReference type="RefSeq" id="WP_066083089.1">
    <property type="nucleotide sequence ID" value="NZ_CP126114.1"/>
</dbReference>
<dbReference type="KEGG" id="nnv:QNH39_04605"/>
<evidence type="ECO:0000313" key="2">
    <source>
        <dbReference type="Proteomes" id="UP001178288"/>
    </source>
</evidence>
<dbReference type="InterPro" id="IPR015797">
    <property type="entry name" value="NUDIX_hydrolase-like_dom_sf"/>
</dbReference>
<protein>
    <submittedName>
        <fullName evidence="1">NUDIX hydrolase</fullName>
    </submittedName>
</protein>
<keyword evidence="1" id="KW-0378">Hydrolase</keyword>
<dbReference type="PANTHER" id="PTHR10885:SF0">
    <property type="entry name" value="ISOPENTENYL-DIPHOSPHATE DELTA-ISOMERASE"/>
    <property type="match status" value="1"/>
</dbReference>
<dbReference type="CDD" id="cd04692">
    <property type="entry name" value="NUDIX_Hydrolase"/>
    <property type="match status" value="1"/>
</dbReference>